<dbReference type="AlphaFoldDB" id="A0A1I3IDV2"/>
<evidence type="ECO:0000256" key="2">
    <source>
        <dbReference type="ARBA" id="ARBA00023015"/>
    </source>
</evidence>
<dbReference type="PROSITE" id="PS50931">
    <property type="entry name" value="HTH_LYSR"/>
    <property type="match status" value="1"/>
</dbReference>
<dbReference type="RefSeq" id="WP_091518267.1">
    <property type="nucleotide sequence ID" value="NZ_FORF01000002.1"/>
</dbReference>
<dbReference type="CDD" id="cd00090">
    <property type="entry name" value="HTH_ARSR"/>
    <property type="match status" value="1"/>
</dbReference>
<protein>
    <submittedName>
        <fullName evidence="7">DNA-binding transcriptional regulator, LysR family</fullName>
    </submittedName>
</protein>
<comment type="similarity">
    <text evidence="1">Belongs to the LysR transcriptional regulatory family.</text>
</comment>
<evidence type="ECO:0000256" key="4">
    <source>
        <dbReference type="ARBA" id="ARBA00023163"/>
    </source>
</evidence>
<dbReference type="InterPro" id="IPR005119">
    <property type="entry name" value="LysR_subst-bd"/>
</dbReference>
<dbReference type="PANTHER" id="PTHR30126:SF40">
    <property type="entry name" value="HTH-TYPE TRANSCRIPTIONAL REGULATOR GLTR"/>
    <property type="match status" value="1"/>
</dbReference>
<dbReference type="GO" id="GO:0003700">
    <property type="term" value="F:DNA-binding transcription factor activity"/>
    <property type="evidence" value="ECO:0007669"/>
    <property type="project" value="InterPro"/>
</dbReference>
<dbReference type="SUPFAM" id="SSF46785">
    <property type="entry name" value="Winged helix' DNA-binding domain"/>
    <property type="match status" value="1"/>
</dbReference>
<dbReference type="Pfam" id="PF00126">
    <property type="entry name" value="HTH_1"/>
    <property type="match status" value="1"/>
</dbReference>
<reference evidence="8" key="1">
    <citation type="submission" date="2016-10" db="EMBL/GenBank/DDBJ databases">
        <authorList>
            <person name="Varghese N."/>
            <person name="Submissions S."/>
        </authorList>
    </citation>
    <scope>NUCLEOTIDE SEQUENCE [LARGE SCALE GENOMIC DNA]</scope>
    <source>
        <strain evidence="8">DSM 21857</strain>
    </source>
</reference>
<organism evidence="7 8">
    <name type="scientific">Aquamicrobium aerolatum DSM 21857</name>
    <dbReference type="NCBI Taxonomy" id="1121003"/>
    <lineage>
        <taxon>Bacteria</taxon>
        <taxon>Pseudomonadati</taxon>
        <taxon>Pseudomonadota</taxon>
        <taxon>Alphaproteobacteria</taxon>
        <taxon>Hyphomicrobiales</taxon>
        <taxon>Phyllobacteriaceae</taxon>
        <taxon>Aerobium</taxon>
    </lineage>
</organism>
<accession>A0A1I3IDV2</accession>
<dbReference type="OrthoDB" id="8479357at2"/>
<gene>
    <name evidence="7" type="ORF">SAMN03080618_00539</name>
</gene>
<feature type="domain" description="HTH lysR-type" evidence="6">
    <location>
        <begin position="3"/>
        <end position="61"/>
    </location>
</feature>
<dbReference type="InterPro" id="IPR036388">
    <property type="entry name" value="WH-like_DNA-bd_sf"/>
</dbReference>
<evidence type="ECO:0000259" key="6">
    <source>
        <dbReference type="PROSITE" id="PS50931"/>
    </source>
</evidence>
<dbReference type="EMBL" id="FORF01000002">
    <property type="protein sequence ID" value="SFI46164.1"/>
    <property type="molecule type" value="Genomic_DNA"/>
</dbReference>
<evidence type="ECO:0000256" key="1">
    <source>
        <dbReference type="ARBA" id="ARBA00009437"/>
    </source>
</evidence>
<dbReference type="InterPro" id="IPR011991">
    <property type="entry name" value="ArsR-like_HTH"/>
</dbReference>
<dbReference type="InterPro" id="IPR036390">
    <property type="entry name" value="WH_DNA-bd_sf"/>
</dbReference>
<feature type="region of interest" description="Disordered" evidence="5">
    <location>
        <begin position="315"/>
        <end position="334"/>
    </location>
</feature>
<dbReference type="InterPro" id="IPR000847">
    <property type="entry name" value="LysR_HTH_N"/>
</dbReference>
<sequence length="334" mass="37137">MNLTIKQLQILQAVVVAGSISQATRSVGLSQPTLSQHLAKLEEELGTQLIVRGKSTAIRLTAAGEFWFRIANDVLGDLGGAFEQHKVLFDDKNLSLRFGTTPSLRSHFTELTARAALDTGQISRVEYIWGATSDEVAEMVSTHRLNCGVVSASSIEGSRSSLHVENLWCDRLVWLVPADAPDDAVGRILAGAQFKTPKFEALTRYVKVNSALTWSAWSDDWYRHRLPFASPFFTCMSHQASVDLVAAGLATCHAPISLLHNLPPQIRSRVKYFDLGEYAREIVLIMPRHLLSLRPFKMFCDTVSDYTRRMMMKEDTTGNRSPAQPPMTEACLID</sequence>
<dbReference type="PANTHER" id="PTHR30126">
    <property type="entry name" value="HTH-TYPE TRANSCRIPTIONAL REGULATOR"/>
    <property type="match status" value="1"/>
</dbReference>
<dbReference type="STRING" id="1121003.SAMN03080618_00539"/>
<proteinExistence type="inferred from homology"/>
<dbReference type="GO" id="GO:0000976">
    <property type="term" value="F:transcription cis-regulatory region binding"/>
    <property type="evidence" value="ECO:0007669"/>
    <property type="project" value="TreeGrafter"/>
</dbReference>
<keyword evidence="3 7" id="KW-0238">DNA-binding</keyword>
<dbReference type="SUPFAM" id="SSF53850">
    <property type="entry name" value="Periplasmic binding protein-like II"/>
    <property type="match status" value="1"/>
</dbReference>
<evidence type="ECO:0000313" key="7">
    <source>
        <dbReference type="EMBL" id="SFI46164.1"/>
    </source>
</evidence>
<dbReference type="PRINTS" id="PR00039">
    <property type="entry name" value="HTHLYSR"/>
</dbReference>
<evidence type="ECO:0000256" key="5">
    <source>
        <dbReference type="SAM" id="MobiDB-lite"/>
    </source>
</evidence>
<evidence type="ECO:0000256" key="3">
    <source>
        <dbReference type="ARBA" id="ARBA00023125"/>
    </source>
</evidence>
<dbReference type="Gene3D" id="1.10.10.10">
    <property type="entry name" value="Winged helix-like DNA-binding domain superfamily/Winged helix DNA-binding domain"/>
    <property type="match status" value="1"/>
</dbReference>
<dbReference type="Proteomes" id="UP000242763">
    <property type="component" value="Unassembled WGS sequence"/>
</dbReference>
<evidence type="ECO:0000313" key="8">
    <source>
        <dbReference type="Proteomes" id="UP000242763"/>
    </source>
</evidence>
<dbReference type="Pfam" id="PF03466">
    <property type="entry name" value="LysR_substrate"/>
    <property type="match status" value="1"/>
</dbReference>
<keyword evidence="2" id="KW-0805">Transcription regulation</keyword>
<name>A0A1I3IDV2_9HYPH</name>
<keyword evidence="4" id="KW-0804">Transcription</keyword>
<keyword evidence="8" id="KW-1185">Reference proteome</keyword>